<dbReference type="Gene3D" id="3.40.50.1820">
    <property type="entry name" value="alpha/beta hydrolase"/>
    <property type="match status" value="1"/>
</dbReference>
<keyword evidence="5" id="KW-1185">Reference proteome</keyword>
<dbReference type="EMBL" id="CAJPEV010003576">
    <property type="protein sequence ID" value="CAG0900061.1"/>
    <property type="molecule type" value="Genomic_DNA"/>
</dbReference>
<keyword evidence="2" id="KW-0325">Glycoprotein</keyword>
<feature type="domain" description="Carboxylesterase type B" evidence="3">
    <location>
        <begin position="5"/>
        <end position="111"/>
    </location>
</feature>
<dbReference type="Proteomes" id="UP000677054">
    <property type="component" value="Unassembled WGS sequence"/>
</dbReference>
<proteinExistence type="inferred from homology"/>
<comment type="similarity">
    <text evidence="1">Belongs to the type-B carboxylesterase/lipase family.</text>
</comment>
<dbReference type="OrthoDB" id="3200163at2759"/>
<dbReference type="AlphaFoldDB" id="A0A7R9FQM5"/>
<evidence type="ECO:0000313" key="5">
    <source>
        <dbReference type="Proteomes" id="UP000677054"/>
    </source>
</evidence>
<protein>
    <recommendedName>
        <fullName evidence="3">Carboxylesterase type B domain-containing protein</fullName>
    </recommendedName>
</protein>
<dbReference type="InterPro" id="IPR029058">
    <property type="entry name" value="AB_hydrolase_fold"/>
</dbReference>
<dbReference type="SUPFAM" id="SSF53474">
    <property type="entry name" value="alpha/beta-Hydrolases"/>
    <property type="match status" value="1"/>
</dbReference>
<accession>A0A7R9FQM5</accession>
<dbReference type="PANTHER" id="PTHR43903">
    <property type="entry name" value="NEUROLIGIN"/>
    <property type="match status" value="1"/>
</dbReference>
<dbReference type="EMBL" id="LR903093">
    <property type="protein sequence ID" value="CAD7251476.1"/>
    <property type="molecule type" value="Genomic_DNA"/>
</dbReference>
<organism evidence="4">
    <name type="scientific">Darwinula stevensoni</name>
    <dbReference type="NCBI Taxonomy" id="69355"/>
    <lineage>
        <taxon>Eukaryota</taxon>
        <taxon>Metazoa</taxon>
        <taxon>Ecdysozoa</taxon>
        <taxon>Arthropoda</taxon>
        <taxon>Crustacea</taxon>
        <taxon>Oligostraca</taxon>
        <taxon>Ostracoda</taxon>
        <taxon>Podocopa</taxon>
        <taxon>Podocopida</taxon>
        <taxon>Darwinulocopina</taxon>
        <taxon>Darwinuloidea</taxon>
        <taxon>Darwinulidae</taxon>
        <taxon>Darwinula</taxon>
    </lineage>
</organism>
<sequence>MVPSEDLLPVLVLVVGDSYDWAPVSPFDATDLSSRVRSVVVTFSYRLGRLGFLRLGGVALNLGSMDQIAALHWVQENILQFGGDRDRVTLLGHGTAGAASSHLLSLSPAVRFSESHSRRDSAMAIRGIAPVRFRATRPRTKARRGSTSVPVLVASSLPVPVLVASSLPVPVLVASSLPVPVLVASSRPVSFLPTGSLNPPSPRDRTSMRRREENPLVPFEKEFSESPRCVLERKGTKTRDGLREGNERTRRIECKLFHPFAWGTSFRGCATRDGRIPSRR</sequence>
<dbReference type="InterPro" id="IPR051093">
    <property type="entry name" value="Neuroligin/BSAL"/>
</dbReference>
<gene>
    <name evidence="4" type="ORF">DSTB1V02_LOCUS11242</name>
</gene>
<evidence type="ECO:0000259" key="3">
    <source>
        <dbReference type="Pfam" id="PF00135"/>
    </source>
</evidence>
<name>A0A7R9FQM5_9CRUS</name>
<evidence type="ECO:0000256" key="2">
    <source>
        <dbReference type="ARBA" id="ARBA00023180"/>
    </source>
</evidence>
<dbReference type="InterPro" id="IPR002018">
    <property type="entry name" value="CarbesteraseB"/>
</dbReference>
<evidence type="ECO:0000313" key="4">
    <source>
        <dbReference type="EMBL" id="CAD7251476.1"/>
    </source>
</evidence>
<evidence type="ECO:0000256" key="1">
    <source>
        <dbReference type="ARBA" id="ARBA00005964"/>
    </source>
</evidence>
<dbReference type="Pfam" id="PF00135">
    <property type="entry name" value="COesterase"/>
    <property type="match status" value="1"/>
</dbReference>
<reference evidence="4" key="1">
    <citation type="submission" date="2020-11" db="EMBL/GenBank/DDBJ databases">
        <authorList>
            <person name="Tran Van P."/>
        </authorList>
    </citation>
    <scope>NUCLEOTIDE SEQUENCE</scope>
</reference>